<keyword evidence="2" id="KW-0413">Isomerase</keyword>
<comment type="caution">
    <text evidence="2">The sequence shown here is derived from an EMBL/GenBank/DDBJ whole genome shotgun (WGS) entry which is preliminary data.</text>
</comment>
<dbReference type="InterPro" id="IPR036527">
    <property type="entry name" value="SCP2_sterol-bd_dom_sf"/>
</dbReference>
<dbReference type="InterPro" id="IPR034660">
    <property type="entry name" value="DinB/YfiT-like"/>
</dbReference>
<evidence type="ECO:0000313" key="2">
    <source>
        <dbReference type="EMBL" id="PCK23788.1"/>
    </source>
</evidence>
<dbReference type="NCBIfam" id="TIGR03083">
    <property type="entry name" value="maleylpyruvate isomerase family mycothiol-dependent enzyme"/>
    <property type="match status" value="1"/>
</dbReference>
<reference evidence="2 3" key="1">
    <citation type="submission" date="2017-07" db="EMBL/GenBank/DDBJ databases">
        <title>Draft sequence of Rhodococcus enclensis 23b-28.</title>
        <authorList>
            <person name="Besaury L."/>
            <person name="Sancelme M."/>
            <person name="Amato P."/>
            <person name="Lallement A."/>
            <person name="Delort A.-M."/>
        </authorList>
    </citation>
    <scope>NUCLEOTIDE SEQUENCE [LARGE SCALE GENOMIC DNA]</scope>
    <source>
        <strain evidence="2 3">23b-28</strain>
    </source>
</reference>
<dbReference type="InterPro" id="IPR017517">
    <property type="entry name" value="Maleyloyr_isom"/>
</dbReference>
<dbReference type="EMBL" id="NOVD01000045">
    <property type="protein sequence ID" value="PCK23788.1"/>
    <property type="molecule type" value="Genomic_DNA"/>
</dbReference>
<dbReference type="InterPro" id="IPR024344">
    <property type="entry name" value="MDMPI_metal-binding"/>
</dbReference>
<feature type="domain" description="Mycothiol-dependent maleylpyruvate isomerase metal-binding" evidence="1">
    <location>
        <begin position="26"/>
        <end position="159"/>
    </location>
</feature>
<dbReference type="Pfam" id="PF11716">
    <property type="entry name" value="MDMPI_N"/>
    <property type="match status" value="1"/>
</dbReference>
<dbReference type="SUPFAM" id="SSF109854">
    <property type="entry name" value="DinB/YfiT-like putative metalloenzymes"/>
    <property type="match status" value="1"/>
</dbReference>
<accession>A0A2A5J2I3</accession>
<sequence>MKENAVNVMREPADELAVDLGYVKAGQTHFDRTLRELGDNELRGPSLLPGWTRAHVIAHVGFNARALGRLVDWATTGIEKPMYESAHARSREIGSAAPLSNVELRELCDREARALEIAWSAVPDNRWSTEVSNAQGVRIPVVDTVWMRSRELWLHAIDLNYSASAADIPPAVQRRIIHNVLDTWATRDDYRVHMTVADTGEEFEPASSHITTADSTTARTAVSGSLPNLLMWVTGRRNIAVSAVDTSGREIGTAPTAPRWL</sequence>
<gene>
    <name evidence="2" type="ORF">CHR55_29175</name>
</gene>
<dbReference type="AlphaFoldDB" id="A0A2A5J2I3"/>
<proteinExistence type="predicted"/>
<dbReference type="SUPFAM" id="SSF55718">
    <property type="entry name" value="SCP-like"/>
    <property type="match status" value="1"/>
</dbReference>
<name>A0A2A5J2I3_RHOSG</name>
<dbReference type="Proteomes" id="UP000230886">
    <property type="component" value="Unassembled WGS sequence"/>
</dbReference>
<dbReference type="GO" id="GO:0046872">
    <property type="term" value="F:metal ion binding"/>
    <property type="evidence" value="ECO:0007669"/>
    <property type="project" value="InterPro"/>
</dbReference>
<dbReference type="GO" id="GO:0016853">
    <property type="term" value="F:isomerase activity"/>
    <property type="evidence" value="ECO:0007669"/>
    <property type="project" value="UniProtKB-KW"/>
</dbReference>
<keyword evidence="2" id="KW-0670">Pyruvate</keyword>
<evidence type="ECO:0000313" key="3">
    <source>
        <dbReference type="Proteomes" id="UP000230886"/>
    </source>
</evidence>
<protein>
    <submittedName>
        <fullName evidence="2">Maleylpyruvate isomerase family mycothiol-dependent enzyme</fullName>
    </submittedName>
</protein>
<organism evidence="2 3">
    <name type="scientific">Rhodococcus qingshengii</name>
    <dbReference type="NCBI Taxonomy" id="334542"/>
    <lineage>
        <taxon>Bacteria</taxon>
        <taxon>Bacillati</taxon>
        <taxon>Actinomycetota</taxon>
        <taxon>Actinomycetes</taxon>
        <taxon>Mycobacteriales</taxon>
        <taxon>Nocardiaceae</taxon>
        <taxon>Rhodococcus</taxon>
        <taxon>Rhodococcus erythropolis group</taxon>
    </lineage>
</organism>
<dbReference type="Gene3D" id="3.30.1050.20">
    <property type="match status" value="1"/>
</dbReference>
<evidence type="ECO:0000259" key="1">
    <source>
        <dbReference type="Pfam" id="PF11716"/>
    </source>
</evidence>
<dbReference type="Gene3D" id="1.20.120.450">
    <property type="entry name" value="dinb family like domain"/>
    <property type="match status" value="1"/>
</dbReference>